<evidence type="ECO:0000256" key="1">
    <source>
        <dbReference type="SAM" id="MobiDB-lite"/>
    </source>
</evidence>
<feature type="compositionally biased region" description="Basic and acidic residues" evidence="1">
    <location>
        <begin position="146"/>
        <end position="175"/>
    </location>
</feature>
<name>A0A0L9VAE5_PHAAN</name>
<proteinExistence type="predicted"/>
<evidence type="ECO:0000313" key="3">
    <source>
        <dbReference type="Proteomes" id="UP000053144"/>
    </source>
</evidence>
<protein>
    <submittedName>
        <fullName evidence="2">Uncharacterized protein</fullName>
    </submittedName>
</protein>
<accession>A0A0L9VAE5</accession>
<sequence length="175" mass="19304">MAEARIAVEQVLALTSSLSWRKFRVRFAMGFGRGGLGFSAFSSLDLMQVSDAMIEEMMSLTSGCSEAARKKKEICDLGLHGNWDFLISGFAGDEDECAATMEVGDNGLWFDEDDVGGTTWLTATLARKRLSSEGEEEGNRTAKGSEATERGRAVKKKEDTERLKHKSRSFEDFPI</sequence>
<dbReference type="Proteomes" id="UP000053144">
    <property type="component" value="Chromosome 9"/>
</dbReference>
<evidence type="ECO:0000313" key="2">
    <source>
        <dbReference type="EMBL" id="KOM52036.1"/>
    </source>
</evidence>
<gene>
    <name evidence="2" type="ORF">LR48_Vigan09g069500</name>
</gene>
<dbReference type="EMBL" id="CM003379">
    <property type="protein sequence ID" value="KOM52036.1"/>
    <property type="molecule type" value="Genomic_DNA"/>
</dbReference>
<reference evidence="3" key="1">
    <citation type="journal article" date="2015" name="Proc. Natl. Acad. Sci. U.S.A.">
        <title>Genome sequencing of adzuki bean (Vigna angularis) provides insight into high starch and low fat accumulation and domestication.</title>
        <authorList>
            <person name="Yang K."/>
            <person name="Tian Z."/>
            <person name="Chen C."/>
            <person name="Luo L."/>
            <person name="Zhao B."/>
            <person name="Wang Z."/>
            <person name="Yu L."/>
            <person name="Li Y."/>
            <person name="Sun Y."/>
            <person name="Li W."/>
            <person name="Chen Y."/>
            <person name="Li Y."/>
            <person name="Zhang Y."/>
            <person name="Ai D."/>
            <person name="Zhao J."/>
            <person name="Shang C."/>
            <person name="Ma Y."/>
            <person name="Wu B."/>
            <person name="Wang M."/>
            <person name="Gao L."/>
            <person name="Sun D."/>
            <person name="Zhang P."/>
            <person name="Guo F."/>
            <person name="Wang W."/>
            <person name="Li Y."/>
            <person name="Wang J."/>
            <person name="Varshney R.K."/>
            <person name="Wang J."/>
            <person name="Ling H.Q."/>
            <person name="Wan P."/>
        </authorList>
    </citation>
    <scope>NUCLEOTIDE SEQUENCE</scope>
    <source>
        <strain evidence="3">cv. Jingnong 6</strain>
    </source>
</reference>
<feature type="region of interest" description="Disordered" evidence="1">
    <location>
        <begin position="130"/>
        <end position="175"/>
    </location>
</feature>
<dbReference type="Gramene" id="KOM52036">
    <property type="protein sequence ID" value="KOM52036"/>
    <property type="gene ID" value="LR48_Vigan09g069500"/>
</dbReference>
<organism evidence="2 3">
    <name type="scientific">Phaseolus angularis</name>
    <name type="common">Azuki bean</name>
    <name type="synonym">Vigna angularis</name>
    <dbReference type="NCBI Taxonomy" id="3914"/>
    <lineage>
        <taxon>Eukaryota</taxon>
        <taxon>Viridiplantae</taxon>
        <taxon>Streptophyta</taxon>
        <taxon>Embryophyta</taxon>
        <taxon>Tracheophyta</taxon>
        <taxon>Spermatophyta</taxon>
        <taxon>Magnoliopsida</taxon>
        <taxon>eudicotyledons</taxon>
        <taxon>Gunneridae</taxon>
        <taxon>Pentapetalae</taxon>
        <taxon>rosids</taxon>
        <taxon>fabids</taxon>
        <taxon>Fabales</taxon>
        <taxon>Fabaceae</taxon>
        <taxon>Papilionoideae</taxon>
        <taxon>50 kb inversion clade</taxon>
        <taxon>NPAAA clade</taxon>
        <taxon>indigoferoid/millettioid clade</taxon>
        <taxon>Phaseoleae</taxon>
        <taxon>Vigna</taxon>
    </lineage>
</organism>
<dbReference type="AlphaFoldDB" id="A0A0L9VAE5"/>